<dbReference type="PANTHER" id="PTHR24243">
    <property type="entry name" value="G-PROTEIN COUPLED RECEPTOR"/>
    <property type="match status" value="1"/>
</dbReference>
<evidence type="ECO:0000256" key="2">
    <source>
        <dbReference type="ARBA" id="ARBA00010663"/>
    </source>
</evidence>
<feature type="transmembrane region" description="Helical" evidence="9">
    <location>
        <begin position="51"/>
        <end position="71"/>
    </location>
</feature>
<feature type="transmembrane region" description="Helical" evidence="9">
    <location>
        <begin position="162"/>
        <end position="180"/>
    </location>
</feature>
<dbReference type="OrthoDB" id="9946013at2759"/>
<organism evidence="11 13">
    <name type="scientific">Arctia plantaginis</name>
    <name type="common">Wood tiger moth</name>
    <name type="synonym">Phalaena plantaginis</name>
    <dbReference type="NCBI Taxonomy" id="874455"/>
    <lineage>
        <taxon>Eukaryota</taxon>
        <taxon>Metazoa</taxon>
        <taxon>Ecdysozoa</taxon>
        <taxon>Arthropoda</taxon>
        <taxon>Hexapoda</taxon>
        <taxon>Insecta</taxon>
        <taxon>Pterygota</taxon>
        <taxon>Neoptera</taxon>
        <taxon>Endopterygota</taxon>
        <taxon>Lepidoptera</taxon>
        <taxon>Glossata</taxon>
        <taxon>Ditrysia</taxon>
        <taxon>Noctuoidea</taxon>
        <taxon>Erebidae</taxon>
        <taxon>Arctiinae</taxon>
        <taxon>Arctia</taxon>
    </lineage>
</organism>
<comment type="subcellular location">
    <subcellularLocation>
        <location evidence="1">Membrane</location>
        <topology evidence="1">Multi-pass membrane protein</topology>
    </subcellularLocation>
</comment>
<dbReference type="PRINTS" id="PR00237">
    <property type="entry name" value="GPCRRHODOPSN"/>
</dbReference>
<dbReference type="PANTHER" id="PTHR24243:SF208">
    <property type="entry name" value="PYROKININ-1 RECEPTOR"/>
    <property type="match status" value="1"/>
</dbReference>
<dbReference type="Proteomes" id="UP000494256">
    <property type="component" value="Unassembled WGS sequence"/>
</dbReference>
<dbReference type="Proteomes" id="UP000494106">
    <property type="component" value="Unassembled WGS sequence"/>
</dbReference>
<protein>
    <recommendedName>
        <fullName evidence="10">G-protein coupled receptors family 1 profile domain-containing protein</fullName>
    </recommendedName>
</protein>
<evidence type="ECO:0000256" key="4">
    <source>
        <dbReference type="ARBA" id="ARBA00022989"/>
    </source>
</evidence>
<dbReference type="InterPro" id="IPR017452">
    <property type="entry name" value="GPCR_Rhodpsn_7TM"/>
</dbReference>
<feature type="transmembrane region" description="Helical" evidence="9">
    <location>
        <begin position="301"/>
        <end position="321"/>
    </location>
</feature>
<dbReference type="Gene3D" id="1.20.1070.10">
    <property type="entry name" value="Rhodopsin 7-helix transmembrane proteins"/>
    <property type="match status" value="1"/>
</dbReference>
<proteinExistence type="inferred from homology"/>
<accession>A0A8S0ZCL2</accession>
<dbReference type="EMBL" id="CADEBD010000294">
    <property type="protein sequence ID" value="CAB3234298.1"/>
    <property type="molecule type" value="Genomic_DNA"/>
</dbReference>
<dbReference type="AlphaFoldDB" id="A0A8S0ZCL2"/>
<keyword evidence="4 9" id="KW-1133">Transmembrane helix</keyword>
<evidence type="ECO:0000259" key="10">
    <source>
        <dbReference type="PROSITE" id="PS50262"/>
    </source>
</evidence>
<dbReference type="InterPro" id="IPR000276">
    <property type="entry name" value="GPCR_Rhodpsn"/>
</dbReference>
<keyword evidence="7" id="KW-0675">Receptor</keyword>
<dbReference type="GO" id="GO:0004930">
    <property type="term" value="F:G protein-coupled receptor activity"/>
    <property type="evidence" value="ECO:0007669"/>
    <property type="project" value="UniProtKB-KW"/>
</dbReference>
<feature type="transmembrane region" description="Helical" evidence="9">
    <location>
        <begin position="123"/>
        <end position="141"/>
    </location>
</feature>
<evidence type="ECO:0000256" key="9">
    <source>
        <dbReference type="SAM" id="Phobius"/>
    </source>
</evidence>
<keyword evidence="6 9" id="KW-0472">Membrane</keyword>
<dbReference type="SUPFAM" id="SSF81321">
    <property type="entry name" value="Family A G protein-coupled receptor-like"/>
    <property type="match status" value="1"/>
</dbReference>
<evidence type="ECO:0000313" key="12">
    <source>
        <dbReference type="EMBL" id="CAB3234298.1"/>
    </source>
</evidence>
<evidence type="ECO:0000256" key="5">
    <source>
        <dbReference type="ARBA" id="ARBA00023040"/>
    </source>
</evidence>
<keyword evidence="8" id="KW-0807">Transducer</keyword>
<evidence type="ECO:0000313" key="11">
    <source>
        <dbReference type="EMBL" id="CAB3230690.1"/>
    </source>
</evidence>
<keyword evidence="3 9" id="KW-0812">Transmembrane</keyword>
<keyword evidence="5" id="KW-0297">G-protein coupled receptor</keyword>
<evidence type="ECO:0000256" key="6">
    <source>
        <dbReference type="ARBA" id="ARBA00023136"/>
    </source>
</evidence>
<evidence type="ECO:0000313" key="13">
    <source>
        <dbReference type="Proteomes" id="UP000494106"/>
    </source>
</evidence>
<evidence type="ECO:0000256" key="1">
    <source>
        <dbReference type="ARBA" id="ARBA00004141"/>
    </source>
</evidence>
<comment type="caution">
    <text evidence="11">The sequence shown here is derived from an EMBL/GenBank/DDBJ whole genome shotgun (WGS) entry which is preliminary data.</text>
</comment>
<gene>
    <name evidence="11" type="ORF">APLA_LOCUS4308</name>
    <name evidence="12" type="ORF">APLA_LOCUS6539</name>
</gene>
<name>A0A8S0ZCL2_ARCPL</name>
<feature type="transmembrane region" description="Helical" evidence="9">
    <location>
        <begin position="206"/>
        <end position="230"/>
    </location>
</feature>
<evidence type="ECO:0000256" key="3">
    <source>
        <dbReference type="ARBA" id="ARBA00022692"/>
    </source>
</evidence>
<dbReference type="Pfam" id="PF00001">
    <property type="entry name" value="7tm_1"/>
    <property type="match status" value="1"/>
</dbReference>
<evidence type="ECO:0000256" key="8">
    <source>
        <dbReference type="ARBA" id="ARBA00023224"/>
    </source>
</evidence>
<evidence type="ECO:0000313" key="14">
    <source>
        <dbReference type="Proteomes" id="UP000494256"/>
    </source>
</evidence>
<reference evidence="13 14" key="1">
    <citation type="submission" date="2020-04" db="EMBL/GenBank/DDBJ databases">
        <authorList>
            <person name="Wallbank WR R."/>
            <person name="Pardo Diaz C."/>
            <person name="Kozak K."/>
            <person name="Martin S."/>
            <person name="Jiggins C."/>
            <person name="Moest M."/>
            <person name="Warren A I."/>
            <person name="Byers J.R.P. K."/>
            <person name="Montejo-Kovacevich G."/>
            <person name="Yen C E."/>
        </authorList>
    </citation>
    <scope>NUCLEOTIDE SEQUENCE [LARGE SCALE GENOMIC DNA]</scope>
</reference>
<dbReference type="EMBL" id="CADEBC010000428">
    <property type="protein sequence ID" value="CAB3230690.1"/>
    <property type="molecule type" value="Genomic_DNA"/>
</dbReference>
<sequence>MDYTDYNGTHVKVARNWSLNDFENLDLSQCKFPNTLWHVRSATEMAIKSTLMVTVAVMGIFLNSIILIILFKNKWLRSPSNYLIGNLAFTDLLMLVLSPWFMLIRDFHQKFILQNFGCRFEGFMQATLLLASVSAVMLVSYDRLAAAALTTEARVTMKVAPKLVIASWLLSMVLSIPWIVKRTYVERQWLDYLETFCAEDVQVLGIYWHFLLTLLVWIPLAAMVVTYGAIMWQLERSSRELSSRGGGRSIAKAKSRAMRITAFILAVAVLCRVPYTVLIYWKKNLNPEINAVDGSFNIMWFAANYMMYLNSAVNPLIYGFTNLRFRKAMDRTRGVAWFRFGSWCCVRTMFTRRKKEVFDKNTDKIFVIENSPRQNRQLSRVIKNILHINMDSVEFTIKADEVTAKPTKVTPL</sequence>
<evidence type="ECO:0000256" key="7">
    <source>
        <dbReference type="ARBA" id="ARBA00023170"/>
    </source>
</evidence>
<feature type="transmembrane region" description="Helical" evidence="9">
    <location>
        <begin position="260"/>
        <end position="281"/>
    </location>
</feature>
<comment type="similarity">
    <text evidence="2">Belongs to the G-protein coupled receptor 1 family.</text>
</comment>
<dbReference type="GO" id="GO:0016020">
    <property type="term" value="C:membrane"/>
    <property type="evidence" value="ECO:0007669"/>
    <property type="project" value="UniProtKB-SubCell"/>
</dbReference>
<keyword evidence="13" id="KW-1185">Reference proteome</keyword>
<dbReference type="PROSITE" id="PS50262">
    <property type="entry name" value="G_PROTEIN_RECEP_F1_2"/>
    <property type="match status" value="1"/>
</dbReference>
<feature type="domain" description="G-protein coupled receptors family 1 profile" evidence="10">
    <location>
        <begin position="62"/>
        <end position="318"/>
    </location>
</feature>
<feature type="transmembrane region" description="Helical" evidence="9">
    <location>
        <begin position="83"/>
        <end position="103"/>
    </location>
</feature>